<dbReference type="OrthoDB" id="9810066at2"/>
<dbReference type="GeneID" id="48947138"/>
<reference evidence="2 5" key="1">
    <citation type="submission" date="2018-04" db="EMBL/GenBank/DDBJ databases">
        <title>Whole genome sequence comparison of clinical and drinking water Legionella pneumophila isolates associated with the Flint Water Crisis.</title>
        <authorList>
            <person name="Garner E."/>
            <person name="Brown C."/>
            <person name="Schwake O."/>
            <person name="Coil D."/>
            <person name="Jospin G."/>
            <person name="Eisen J."/>
            <person name="Edwards M."/>
            <person name="Pruden A."/>
        </authorList>
    </citation>
    <scope>NUCLEOTIDE SEQUENCE [LARGE SCALE GENOMIC DNA]</scope>
    <source>
        <strain evidence="2 5">Genessee03</strain>
    </source>
</reference>
<reference evidence="3 6" key="3">
    <citation type="submission" date="2018-09" db="EMBL/GenBank/DDBJ databases">
        <title>Draft genome sequences of Legionella taurinensis isolated from water samples.</title>
        <authorList>
            <person name="Chakeri A."/>
            <person name="Allerberger F."/>
            <person name="Kundi M."/>
            <person name="Ruppitsch W."/>
            <person name="Schmid D."/>
        </authorList>
    </citation>
    <scope>NUCLEOTIDE SEQUENCE [LARGE SCALE GENOMIC DNA]</scope>
    <source>
        <strain evidence="3 6">4570-18-6</strain>
    </source>
</reference>
<dbReference type="AlphaFoldDB" id="A0A3A5L5Q2"/>
<dbReference type="GO" id="GO:0016787">
    <property type="term" value="F:hydrolase activity"/>
    <property type="evidence" value="ECO:0007669"/>
    <property type="project" value="UniProtKB-KW"/>
</dbReference>
<comment type="caution">
    <text evidence="3">The sequence shown here is derived from an EMBL/GenBank/DDBJ whole genome shotgun (WGS) entry which is preliminary data.</text>
</comment>
<dbReference type="Gene3D" id="3.40.50.1820">
    <property type="entry name" value="alpha/beta hydrolase"/>
    <property type="match status" value="1"/>
</dbReference>
<dbReference type="EMBL" id="QFGG01000003">
    <property type="protein sequence ID" value="TID44848.1"/>
    <property type="molecule type" value="Genomic_DNA"/>
</dbReference>
<evidence type="ECO:0000259" key="1">
    <source>
        <dbReference type="Pfam" id="PF00561"/>
    </source>
</evidence>
<dbReference type="InterPro" id="IPR029058">
    <property type="entry name" value="AB_hydrolase_fold"/>
</dbReference>
<proteinExistence type="predicted"/>
<dbReference type="Proteomes" id="UP000270757">
    <property type="component" value="Unassembled WGS sequence"/>
</dbReference>
<organism evidence="3 6">
    <name type="scientific">Legionella taurinensis</name>
    <dbReference type="NCBI Taxonomy" id="70611"/>
    <lineage>
        <taxon>Bacteria</taxon>
        <taxon>Pseudomonadati</taxon>
        <taxon>Pseudomonadota</taxon>
        <taxon>Gammaproteobacteria</taxon>
        <taxon>Legionellales</taxon>
        <taxon>Legionellaceae</taxon>
        <taxon>Legionella</taxon>
    </lineage>
</organism>
<dbReference type="Proteomes" id="UP000306421">
    <property type="component" value="Unassembled WGS sequence"/>
</dbReference>
<dbReference type="InterPro" id="IPR026555">
    <property type="entry name" value="NSL3/Tex30"/>
</dbReference>
<dbReference type="InterPro" id="IPR000073">
    <property type="entry name" value="AB_hydrolase_1"/>
</dbReference>
<dbReference type="Proteomes" id="UP000251035">
    <property type="component" value="Unassembled WGS sequence"/>
</dbReference>
<protein>
    <submittedName>
        <fullName evidence="2 3">Hydrolase</fullName>
    </submittedName>
</protein>
<dbReference type="SUPFAM" id="SSF53474">
    <property type="entry name" value="alpha/beta-Hydrolases"/>
    <property type="match status" value="1"/>
</dbReference>
<gene>
    <name evidence="3" type="ORF">D6J04_03715</name>
    <name evidence="2" type="ORF">DB745_08375</name>
    <name evidence="4" type="ORF">DIZ81_04960</name>
</gene>
<keyword evidence="5" id="KW-1185">Reference proteome</keyword>
<name>A0A3A5L5Q2_9GAMM</name>
<evidence type="ECO:0000313" key="6">
    <source>
        <dbReference type="Proteomes" id="UP000270757"/>
    </source>
</evidence>
<evidence type="ECO:0000313" key="7">
    <source>
        <dbReference type="Proteomes" id="UP000306421"/>
    </source>
</evidence>
<reference evidence="4 7" key="2">
    <citation type="submission" date="2018-04" db="EMBL/GenBank/DDBJ databases">
        <title>Whole genome sequence comparison of clinical and drinking water Legionella pneumophila isolates.</title>
        <authorList>
            <person name="Garner E."/>
        </authorList>
    </citation>
    <scope>NUCLEOTIDE SEQUENCE [LARGE SCALE GENOMIC DNA]</scope>
    <source>
        <strain evidence="4 7">WH02</strain>
    </source>
</reference>
<sequence>MTVFATDMEHPVTIPSGHADLAGLLYLPKNTTGIVLFVHGSGSSRYSIRNQYVAHVLNKENLATLLFDLLTPAEDNIDSSTEEFRFNLPFLATRLLKVTDWIKDEFPNFPIGYFGASTGGGAALIAAAKERDTISAVVSRGGRPDLAKESLPFVLCPTLFIVGEHDEPVIELNQMAMAQMNCTVKLKIIPGATHLFEEPGTLSDVAQLAKEWFVTYLPPEKDN</sequence>
<dbReference type="EMBL" id="QZWB01000003">
    <property type="protein sequence ID" value="RJT48215.1"/>
    <property type="molecule type" value="Genomic_DNA"/>
</dbReference>
<dbReference type="Pfam" id="PF00561">
    <property type="entry name" value="Abhydrolase_1"/>
    <property type="match status" value="1"/>
</dbReference>
<evidence type="ECO:0000313" key="5">
    <source>
        <dbReference type="Proteomes" id="UP000251035"/>
    </source>
</evidence>
<evidence type="ECO:0000313" key="2">
    <source>
        <dbReference type="EMBL" id="PUT47344.1"/>
    </source>
</evidence>
<dbReference type="EMBL" id="QCXM01000007">
    <property type="protein sequence ID" value="PUT47344.1"/>
    <property type="molecule type" value="Genomic_DNA"/>
</dbReference>
<dbReference type="PANTHER" id="PTHR13136:SF11">
    <property type="entry name" value="TESTIS-EXPRESSED PROTEIN 30"/>
    <property type="match status" value="1"/>
</dbReference>
<accession>A0A3A5L5Q2</accession>
<dbReference type="PANTHER" id="PTHR13136">
    <property type="entry name" value="TESTIS DEVELOPMENT PROTEIN PRTD"/>
    <property type="match status" value="1"/>
</dbReference>
<evidence type="ECO:0000313" key="3">
    <source>
        <dbReference type="EMBL" id="RJT48215.1"/>
    </source>
</evidence>
<keyword evidence="3" id="KW-0378">Hydrolase</keyword>
<dbReference type="RefSeq" id="WP_108291917.1">
    <property type="nucleotide sequence ID" value="NZ_CAAAIR010000002.1"/>
</dbReference>
<feature type="domain" description="AB hydrolase-1" evidence="1">
    <location>
        <begin position="34"/>
        <end position="142"/>
    </location>
</feature>
<evidence type="ECO:0000313" key="4">
    <source>
        <dbReference type="EMBL" id="TID44848.1"/>
    </source>
</evidence>